<dbReference type="EMBL" id="JAABOA010000936">
    <property type="protein sequence ID" value="KAF9582758.1"/>
    <property type="molecule type" value="Genomic_DNA"/>
</dbReference>
<protein>
    <recommendedName>
        <fullName evidence="3">F-box domain-containing protein</fullName>
    </recommendedName>
</protein>
<dbReference type="AlphaFoldDB" id="A0A9P6KFA8"/>
<dbReference type="Proteomes" id="UP000780801">
    <property type="component" value="Unassembled WGS sequence"/>
</dbReference>
<sequence length="487" mass="55723">MEKALEINEIRTFIGYFLNVRDLKSCALVNKAWSQSMTPLIWSILHWWDDSEEIISSQAMAKYGHHVRSIFFHHFSKDPSIFSPCTQVRHIYQANSCTDEPFDDLALYLVRNNRTSLKTFYDQGSRRRRLSKEALAAIFECPNLEQLKLGEVEFTAELYSAFVQACTHLRYLFLTGECTVANGGSMLQEQSFPFLEDLSMIGCSAALAQNILVHSPNLKGFLYVEQMAPRTQIKAETILSLRHLDRLLLNFSAEASQNLGAQIISSLPSMKWVHISSFNHPYSCDPLFEPALRRHYTTLQAIVVNDDWTSKQILLVLTSCPTLRAYEGGVLLADEIQQGAPWVCSRLQCLRVRITRVTHPMEGDCRDAVYHQLARLDQLLLLDLSDLRYLQSSVASEPRLSLCLGQGLEILEPLKNLQKIAFEGLRLNLRKEEVEWMIQKWPSLQYMEGDMCEDLKEHIRLMEYCIDLGITSGSLLKESPMQYVDAV</sequence>
<dbReference type="SUPFAM" id="SSF52047">
    <property type="entry name" value="RNI-like"/>
    <property type="match status" value="1"/>
</dbReference>
<dbReference type="OrthoDB" id="2448743at2759"/>
<evidence type="ECO:0000313" key="2">
    <source>
        <dbReference type="Proteomes" id="UP000780801"/>
    </source>
</evidence>
<reference evidence="1" key="1">
    <citation type="journal article" date="2020" name="Fungal Divers.">
        <title>Resolving the Mortierellaceae phylogeny through synthesis of multi-gene phylogenetics and phylogenomics.</title>
        <authorList>
            <person name="Vandepol N."/>
            <person name="Liber J."/>
            <person name="Desiro A."/>
            <person name="Na H."/>
            <person name="Kennedy M."/>
            <person name="Barry K."/>
            <person name="Grigoriev I.V."/>
            <person name="Miller A.N."/>
            <person name="O'Donnell K."/>
            <person name="Stajich J.E."/>
            <person name="Bonito G."/>
        </authorList>
    </citation>
    <scope>NUCLEOTIDE SEQUENCE</scope>
    <source>
        <strain evidence="1">KOD1015</strain>
    </source>
</reference>
<evidence type="ECO:0008006" key="3">
    <source>
        <dbReference type="Google" id="ProtNLM"/>
    </source>
</evidence>
<evidence type="ECO:0000313" key="1">
    <source>
        <dbReference type="EMBL" id="KAF9582758.1"/>
    </source>
</evidence>
<organism evidence="1 2">
    <name type="scientific">Lunasporangiospora selenospora</name>
    <dbReference type="NCBI Taxonomy" id="979761"/>
    <lineage>
        <taxon>Eukaryota</taxon>
        <taxon>Fungi</taxon>
        <taxon>Fungi incertae sedis</taxon>
        <taxon>Mucoromycota</taxon>
        <taxon>Mortierellomycotina</taxon>
        <taxon>Mortierellomycetes</taxon>
        <taxon>Mortierellales</taxon>
        <taxon>Mortierellaceae</taxon>
        <taxon>Lunasporangiospora</taxon>
    </lineage>
</organism>
<proteinExistence type="predicted"/>
<name>A0A9P6KFA8_9FUNG</name>
<gene>
    <name evidence="1" type="ORF">BGW38_010799</name>
</gene>
<dbReference type="InterPro" id="IPR032675">
    <property type="entry name" value="LRR_dom_sf"/>
</dbReference>
<accession>A0A9P6KFA8</accession>
<comment type="caution">
    <text evidence="1">The sequence shown here is derived from an EMBL/GenBank/DDBJ whole genome shotgun (WGS) entry which is preliminary data.</text>
</comment>
<keyword evidence="2" id="KW-1185">Reference proteome</keyword>
<dbReference type="Gene3D" id="3.80.10.10">
    <property type="entry name" value="Ribonuclease Inhibitor"/>
    <property type="match status" value="1"/>
</dbReference>